<comment type="caution">
    <text evidence="3">The sequence shown here is derived from an EMBL/GenBank/DDBJ whole genome shotgun (WGS) entry which is preliminary data.</text>
</comment>
<feature type="region of interest" description="Disordered" evidence="1">
    <location>
        <begin position="62"/>
        <end position="101"/>
    </location>
</feature>
<dbReference type="AlphaFoldDB" id="A0A8J8TAI6"/>
<name>A0A8J8TAI6_HALGN</name>
<feature type="compositionally biased region" description="Acidic residues" evidence="1">
    <location>
        <begin position="76"/>
        <end position="87"/>
    </location>
</feature>
<organism evidence="3 4">
    <name type="scientific">Halteria grandinella</name>
    <dbReference type="NCBI Taxonomy" id="5974"/>
    <lineage>
        <taxon>Eukaryota</taxon>
        <taxon>Sar</taxon>
        <taxon>Alveolata</taxon>
        <taxon>Ciliophora</taxon>
        <taxon>Intramacronucleata</taxon>
        <taxon>Spirotrichea</taxon>
        <taxon>Stichotrichia</taxon>
        <taxon>Sporadotrichida</taxon>
        <taxon>Halteriidae</taxon>
        <taxon>Halteria</taxon>
    </lineage>
</organism>
<evidence type="ECO:0000313" key="4">
    <source>
        <dbReference type="Proteomes" id="UP000785679"/>
    </source>
</evidence>
<gene>
    <name evidence="3" type="ORF">FGO68_gene9472</name>
</gene>
<keyword evidence="4" id="KW-1185">Reference proteome</keyword>
<proteinExistence type="predicted"/>
<dbReference type="GO" id="GO:0035091">
    <property type="term" value="F:phosphatidylinositol binding"/>
    <property type="evidence" value="ECO:0007669"/>
    <property type="project" value="InterPro"/>
</dbReference>
<feature type="compositionally biased region" description="Basic and acidic residues" evidence="1">
    <location>
        <begin position="88"/>
        <end position="101"/>
    </location>
</feature>
<dbReference type="Gene3D" id="3.30.1520.10">
    <property type="entry name" value="Phox-like domain"/>
    <property type="match status" value="1"/>
</dbReference>
<feature type="domain" description="PX" evidence="2">
    <location>
        <begin position="237"/>
        <end position="350"/>
    </location>
</feature>
<evidence type="ECO:0000313" key="3">
    <source>
        <dbReference type="EMBL" id="TNV87695.1"/>
    </source>
</evidence>
<sequence length="642" mass="74046">MERHPPLEQQFAQNNQVPNEGNLFDMDQDVFQYAQVQPHANPSAALIGDPLGEWEAFRDQIGGGAQEHAADKQANDDWEYGSEEEDTPEQKQDGADESDLEQKEALVRKEILENGHAPQDFDYYLQKFKGEGGDLSKWGLKELRAAILEFQDHQFAQMLQQQERDDYVTPQAAGQKNKGKQAAAEEQKAPVMNPLIAKGGHPVIMEHKVPDILPFLKPYEHGPFLQVTQLKQSILNKHSRQITFKVGNPKMIEQSGFLFIKTNQLMVTIQTFPVKWECLRTENDVYQLRRLLQLQFPHLLVPPLPAKQETKYTQRSMSKRCIKFQRFFSSIVRNEQFCTYQIFVEFLMLKHKEMKTFTEKMKQEEANLSRNRNLGKPDIPELSSMYEKVSTKLQAEAVAFDLPQFIERYESLCKSVIEDGQQIKEKSNMLHSTYLKFQEILMRISQFHSEEGGSIDQLESFAHLSKVFGTDAFIIEQQGESFLKAMKYLKYNISYTPSLKDMQLKAEFAKQRFLRAEKTFLQKREKVVGQLGAQNQSQVSQAVVDSLLPTETKELEKATQFMNFFTNQVFNEVQRMQFQMELPGMLANFTELTKEYTQGLNQRNMQWSGMLNTMSKQDQNAQNGVGAARQGAGYSNIMKQNK</sequence>
<reference evidence="3" key="1">
    <citation type="submission" date="2019-06" db="EMBL/GenBank/DDBJ databases">
        <authorList>
            <person name="Zheng W."/>
        </authorList>
    </citation>
    <scope>NUCLEOTIDE SEQUENCE</scope>
    <source>
        <strain evidence="3">QDHG01</strain>
    </source>
</reference>
<feature type="compositionally biased region" description="Low complexity" evidence="1">
    <location>
        <begin position="171"/>
        <end position="182"/>
    </location>
</feature>
<evidence type="ECO:0000259" key="2">
    <source>
        <dbReference type="SMART" id="SM00312"/>
    </source>
</evidence>
<dbReference type="SUPFAM" id="SSF64268">
    <property type="entry name" value="PX domain"/>
    <property type="match status" value="1"/>
</dbReference>
<dbReference type="SMART" id="SM00312">
    <property type="entry name" value="PX"/>
    <property type="match status" value="1"/>
</dbReference>
<dbReference type="OrthoDB" id="422186at2759"/>
<accession>A0A8J8TAI6</accession>
<feature type="region of interest" description="Disordered" evidence="1">
    <location>
        <begin position="618"/>
        <end position="642"/>
    </location>
</feature>
<protein>
    <recommendedName>
        <fullName evidence="2">PX domain-containing protein</fullName>
    </recommendedName>
</protein>
<dbReference type="InterPro" id="IPR036871">
    <property type="entry name" value="PX_dom_sf"/>
</dbReference>
<feature type="region of interest" description="Disordered" evidence="1">
    <location>
        <begin position="1"/>
        <end position="23"/>
    </location>
</feature>
<dbReference type="Pfam" id="PF00787">
    <property type="entry name" value="PX"/>
    <property type="match status" value="1"/>
</dbReference>
<feature type="region of interest" description="Disordered" evidence="1">
    <location>
        <begin position="161"/>
        <end position="187"/>
    </location>
</feature>
<feature type="compositionally biased region" description="Polar residues" evidence="1">
    <location>
        <begin position="10"/>
        <end position="19"/>
    </location>
</feature>
<dbReference type="EMBL" id="RRYP01000273">
    <property type="protein sequence ID" value="TNV87695.1"/>
    <property type="molecule type" value="Genomic_DNA"/>
</dbReference>
<dbReference type="InterPro" id="IPR001683">
    <property type="entry name" value="PX_dom"/>
</dbReference>
<dbReference type="CDD" id="cd06093">
    <property type="entry name" value="PX_domain"/>
    <property type="match status" value="1"/>
</dbReference>
<evidence type="ECO:0000256" key="1">
    <source>
        <dbReference type="SAM" id="MobiDB-lite"/>
    </source>
</evidence>
<dbReference type="Proteomes" id="UP000785679">
    <property type="component" value="Unassembled WGS sequence"/>
</dbReference>